<accession>A0A178T9P5</accession>
<evidence type="ECO:0000313" key="4">
    <source>
        <dbReference type="Proteomes" id="UP000286434"/>
    </source>
</evidence>
<gene>
    <name evidence="2" type="ORF">EA138_02915</name>
    <name evidence="1" type="ORF">TAF16_1965</name>
</gene>
<dbReference type="AlphaFoldDB" id="A0A178T9P5"/>
<evidence type="ECO:0000313" key="1">
    <source>
        <dbReference type="EMBL" id="OAO78216.1"/>
    </source>
</evidence>
<dbReference type="OrthoDB" id="2696024at2"/>
<reference evidence="1 3" key="1">
    <citation type="submission" date="2016-03" db="EMBL/GenBank/DDBJ databases">
        <title>Spore heat resistance.</title>
        <authorList>
            <person name="Boekhorst J."/>
            <person name="Berendsen E.M."/>
            <person name="Wells-Bennik M.H."/>
            <person name="Kuipers O.P."/>
        </authorList>
    </citation>
    <scope>NUCLEOTIDE SEQUENCE [LARGE SCALE GENOMIC DNA]</scope>
    <source>
        <strain evidence="1 3">AF16</strain>
    </source>
</reference>
<evidence type="ECO:0000313" key="3">
    <source>
        <dbReference type="Proteomes" id="UP000078336"/>
    </source>
</evidence>
<organism evidence="1 3">
    <name type="scientific">Anoxybacillus flavithermus</name>
    <dbReference type="NCBI Taxonomy" id="33934"/>
    <lineage>
        <taxon>Bacteria</taxon>
        <taxon>Bacillati</taxon>
        <taxon>Bacillota</taxon>
        <taxon>Bacilli</taxon>
        <taxon>Bacillales</taxon>
        <taxon>Anoxybacillaceae</taxon>
        <taxon>Anoxybacillus</taxon>
    </lineage>
</organism>
<comment type="caution">
    <text evidence="1">The sequence shown here is derived from an EMBL/GenBank/DDBJ whole genome shotgun (WGS) entry which is preliminary data.</text>
</comment>
<name>A0A178T9P5_9BACL</name>
<dbReference type="RefSeq" id="WP_004892759.1">
    <property type="nucleotide sequence ID" value="NZ_CP021838.1"/>
</dbReference>
<sequence length="149" mass="17592">MMNIYFSNFIVHEAKKRGKTCEVLIKEKPNPPFYESRTIEPIHFSDSLQFISPMNKRPLEPMRYRMITCTTKDDLFLFFKTVDDQLMIVITFLFGKGKVQICVRRWNDHEKCYIPASMNDLTAAEERAILCTFRSVSIRSGQKIQYCLF</sequence>
<reference evidence="2 4" key="2">
    <citation type="submission" date="2019-01" db="EMBL/GenBank/DDBJ databases">
        <title>Anoxybacillus flavithermus in powdered infant formula.</title>
        <authorList>
            <person name="Rhee M.S."/>
            <person name="Choi I.-G."/>
            <person name="Cho T.J."/>
            <person name="Park B."/>
        </authorList>
    </citation>
    <scope>NUCLEOTIDE SEQUENCE [LARGE SCALE GENOMIC DNA]</scope>
    <source>
        <strain evidence="2 4">FHS-PPAM212</strain>
    </source>
</reference>
<dbReference type="Proteomes" id="UP000078336">
    <property type="component" value="Unassembled WGS sequence"/>
</dbReference>
<dbReference type="PATRIC" id="fig|33934.7.peg.1938"/>
<keyword evidence="3" id="KW-1185">Reference proteome</keyword>
<protein>
    <submittedName>
        <fullName evidence="1">Uncharacterized protein</fullName>
    </submittedName>
</protein>
<dbReference type="EMBL" id="SBBW01000006">
    <property type="protein sequence ID" value="RWU15278.1"/>
    <property type="molecule type" value="Genomic_DNA"/>
</dbReference>
<dbReference type="EMBL" id="LUCQ01000111">
    <property type="protein sequence ID" value="OAO78216.1"/>
    <property type="molecule type" value="Genomic_DNA"/>
</dbReference>
<dbReference type="Proteomes" id="UP000286434">
    <property type="component" value="Unassembled WGS sequence"/>
</dbReference>
<evidence type="ECO:0000313" key="2">
    <source>
        <dbReference type="EMBL" id="RWU15278.1"/>
    </source>
</evidence>
<proteinExistence type="predicted"/>